<dbReference type="EMBL" id="MCGR01000002">
    <property type="protein sequence ID" value="ORY91708.1"/>
    <property type="molecule type" value="Genomic_DNA"/>
</dbReference>
<proteinExistence type="predicted"/>
<sequence>MASQRHAPLVEKADLPDPSASDLAPPYLFLERPPYETDGETERRFLWTSHGIVDCPPLALVYGGLHPPFTVRLFNPYATASPVNSSFSTFADLGPFEEDGALSWKVESPPNLWLQAVVVDGLGLETTLSPLWIKEGALDVKGCRDMRSLTGYWSTDLFIYTILGLPALAILACIFFGLHELFEHLAVKGSFGEGVQEVVKRRKEARRKSYEAMYAGA</sequence>
<evidence type="ECO:0000313" key="3">
    <source>
        <dbReference type="Proteomes" id="UP000193467"/>
    </source>
</evidence>
<evidence type="ECO:0000256" key="1">
    <source>
        <dbReference type="SAM" id="Phobius"/>
    </source>
</evidence>
<gene>
    <name evidence="2" type="ORF">BCR35DRAFT_298987</name>
</gene>
<name>A0A1Y2G2V8_9BASI</name>
<accession>A0A1Y2G2V8</accession>
<keyword evidence="1" id="KW-1133">Transmembrane helix</keyword>
<keyword evidence="1" id="KW-0472">Membrane</keyword>
<evidence type="ECO:0000313" key="2">
    <source>
        <dbReference type="EMBL" id="ORY91708.1"/>
    </source>
</evidence>
<reference evidence="2 3" key="1">
    <citation type="submission" date="2016-07" db="EMBL/GenBank/DDBJ databases">
        <title>Pervasive Adenine N6-methylation of Active Genes in Fungi.</title>
        <authorList>
            <consortium name="DOE Joint Genome Institute"/>
            <person name="Mondo S.J."/>
            <person name="Dannebaum R.O."/>
            <person name="Kuo R.C."/>
            <person name="Labutti K."/>
            <person name="Haridas S."/>
            <person name="Kuo A."/>
            <person name="Salamov A."/>
            <person name="Ahrendt S.R."/>
            <person name="Lipzen A."/>
            <person name="Sullivan W."/>
            <person name="Andreopoulos W.B."/>
            <person name="Clum A."/>
            <person name="Lindquist E."/>
            <person name="Daum C."/>
            <person name="Ramamoorthy G.K."/>
            <person name="Gryganskyi A."/>
            <person name="Culley D."/>
            <person name="Magnuson J.K."/>
            <person name="James T.Y."/>
            <person name="O'Malley M.A."/>
            <person name="Stajich J.E."/>
            <person name="Spatafora J.W."/>
            <person name="Visel A."/>
            <person name="Grigoriev I.V."/>
        </authorList>
    </citation>
    <scope>NUCLEOTIDE SEQUENCE [LARGE SCALE GENOMIC DNA]</scope>
    <source>
        <strain evidence="2 3">62-1032</strain>
    </source>
</reference>
<protein>
    <submittedName>
        <fullName evidence="2">Uncharacterized protein</fullName>
    </submittedName>
</protein>
<organism evidence="2 3">
    <name type="scientific">Leucosporidium creatinivorum</name>
    <dbReference type="NCBI Taxonomy" id="106004"/>
    <lineage>
        <taxon>Eukaryota</taxon>
        <taxon>Fungi</taxon>
        <taxon>Dikarya</taxon>
        <taxon>Basidiomycota</taxon>
        <taxon>Pucciniomycotina</taxon>
        <taxon>Microbotryomycetes</taxon>
        <taxon>Leucosporidiales</taxon>
        <taxon>Leucosporidium</taxon>
    </lineage>
</organism>
<dbReference type="Proteomes" id="UP000193467">
    <property type="component" value="Unassembled WGS sequence"/>
</dbReference>
<dbReference type="InParanoid" id="A0A1Y2G2V8"/>
<comment type="caution">
    <text evidence="2">The sequence shown here is derived from an EMBL/GenBank/DDBJ whole genome shotgun (WGS) entry which is preliminary data.</text>
</comment>
<keyword evidence="1" id="KW-0812">Transmembrane</keyword>
<feature type="transmembrane region" description="Helical" evidence="1">
    <location>
        <begin position="157"/>
        <end position="178"/>
    </location>
</feature>
<keyword evidence="3" id="KW-1185">Reference proteome</keyword>
<dbReference type="AlphaFoldDB" id="A0A1Y2G2V8"/>